<evidence type="ECO:0000256" key="4">
    <source>
        <dbReference type="ARBA" id="ARBA00014103"/>
    </source>
</evidence>
<dbReference type="OrthoDB" id="10261632at2759"/>
<dbReference type="Pfam" id="PF00112">
    <property type="entry name" value="Peptidase_C1"/>
    <property type="match status" value="1"/>
</dbReference>
<keyword evidence="6" id="KW-0333">Golgi apparatus</keyword>
<evidence type="ECO:0000313" key="10">
    <source>
        <dbReference type="EMBL" id="CAD7642593.1"/>
    </source>
</evidence>
<dbReference type="InterPro" id="IPR039417">
    <property type="entry name" value="Peptidase_C1A_papain-like"/>
</dbReference>
<dbReference type="InterPro" id="IPR007234">
    <property type="entry name" value="Vps53_N"/>
</dbReference>
<dbReference type="GO" id="GO:0010008">
    <property type="term" value="C:endosome membrane"/>
    <property type="evidence" value="ECO:0007669"/>
    <property type="project" value="UniProtKB-SubCell"/>
</dbReference>
<evidence type="ECO:0000256" key="3">
    <source>
        <dbReference type="ARBA" id="ARBA00008628"/>
    </source>
</evidence>
<name>A0A7R9LIY6_9ACAR</name>
<reference evidence="10" key="1">
    <citation type="submission" date="2020-11" db="EMBL/GenBank/DDBJ databases">
        <authorList>
            <person name="Tran Van P."/>
        </authorList>
    </citation>
    <scope>NUCLEOTIDE SEQUENCE</scope>
</reference>
<dbReference type="AlphaFoldDB" id="A0A7R9LIY6"/>
<dbReference type="Proteomes" id="UP000728032">
    <property type="component" value="Unassembled WGS sequence"/>
</dbReference>
<proteinExistence type="inferred from homology"/>
<feature type="domain" description="Peptidase C1A papain C-terminal" evidence="9">
    <location>
        <begin position="68"/>
        <end position="280"/>
    </location>
</feature>
<evidence type="ECO:0000256" key="2">
    <source>
        <dbReference type="ARBA" id="ARBA00004481"/>
    </source>
</evidence>
<keyword evidence="8" id="KW-0175">Coiled coil</keyword>
<dbReference type="EMBL" id="OC915959">
    <property type="protein sequence ID" value="CAD7642593.1"/>
    <property type="molecule type" value="Genomic_DNA"/>
</dbReference>
<dbReference type="Gene3D" id="1.10.357.110">
    <property type="entry name" value="Vacuolar protein sorting-associated protein 53, C-terminus"/>
    <property type="match status" value="1"/>
</dbReference>
<dbReference type="SMART" id="SM00645">
    <property type="entry name" value="Pept_C1"/>
    <property type="match status" value="1"/>
</dbReference>
<dbReference type="CDD" id="cd02248">
    <property type="entry name" value="Peptidase_C1A"/>
    <property type="match status" value="1"/>
</dbReference>
<dbReference type="Pfam" id="PF04100">
    <property type="entry name" value="Vps53_N"/>
    <property type="match status" value="1"/>
</dbReference>
<dbReference type="GO" id="GO:0000938">
    <property type="term" value="C:GARP complex"/>
    <property type="evidence" value="ECO:0007669"/>
    <property type="project" value="InterPro"/>
</dbReference>
<keyword evidence="11" id="KW-1185">Reference proteome</keyword>
<evidence type="ECO:0000259" key="9">
    <source>
        <dbReference type="SMART" id="SM00645"/>
    </source>
</evidence>
<dbReference type="GO" id="GO:0042147">
    <property type="term" value="P:retrograde transport, endosome to Golgi"/>
    <property type="evidence" value="ECO:0007669"/>
    <property type="project" value="InterPro"/>
</dbReference>
<keyword evidence="7" id="KW-0472">Membrane</keyword>
<evidence type="ECO:0000256" key="5">
    <source>
        <dbReference type="ARBA" id="ARBA00022753"/>
    </source>
</evidence>
<evidence type="ECO:0000256" key="7">
    <source>
        <dbReference type="ARBA" id="ARBA00023136"/>
    </source>
</evidence>
<dbReference type="EMBL" id="CAJPVJ010001134">
    <property type="protein sequence ID" value="CAG2164115.1"/>
    <property type="molecule type" value="Genomic_DNA"/>
</dbReference>
<dbReference type="PANTHER" id="PTHR12820">
    <property type="entry name" value="VACUOLAR SORTING PROTEIN 53"/>
    <property type="match status" value="1"/>
</dbReference>
<dbReference type="InterPro" id="IPR038260">
    <property type="entry name" value="Vps53_C_sf"/>
</dbReference>
<dbReference type="InterPro" id="IPR038765">
    <property type="entry name" value="Papain-like_cys_pep_sf"/>
</dbReference>
<dbReference type="InterPro" id="IPR031745">
    <property type="entry name" value="Vps53_C"/>
</dbReference>
<sequence>MAQSYNRMSGGTSLTHIKWLNSHRLSPRSAVYGITQFSDLSPHEFQEISRQTNFLNNQENIKTQLKDVPQKCDYRDKNVVTKVRNQGECGACWAHSIVETIETMVALKTKSLREYSVQQFIDCATEDNKGCDGGDTCAALVWMAENNVRIQTLKDYPTREGVGKCKEKTPQHGVSILGNFTCDNFVDKEVQMVRLLANHGPLVVAVDAKSWQHYLGGVIQYHCDNDLNHAAQIVGYDLTGDIPYYIVRNTWDTSFGIDGYLHIEIGHDLCGMAEENIFACIVSPLTMMSIESDVKVFNSDNEDLSEDNRLSVNGVLGISSRVQNTIEQILSTEDPLDKQDFNAVEYINTLFPSEQSLSNIDDVLNRMKQKIRQLDEEIRVVVRGQNNVEREGREALESARNVITQLANRILEIKEQAKQSEQIVNEITCDIKQLDNAKRNLTQSIIMLNNLHILVEGTDRLQEATKKRQYGQSASILQGVMDVLKQFERHRHIPHISQLAEQVESIRTQLGQQILEDFRNAFEGPNARNSFSQNQLQYLAEGCLAVAILDPKIKRELLSRFVDMELSEYKALFQENQEISWLDKIDKRFNWIKKHLVEFEERFGRMFPPKWEVSECIAIEFCRITRKELAKVMTNRSQELTVNLLLSAISKSTAFEKLLSQRFTGITLKESQNELKLGSDKSNELKINPFWGQISQCFESHLSLYVEAQDKNLSKLIDQFVEEHQKLSKTEIVVSEVFATSGKLFTQYKMCLVTCVSLSNRQPLVLLSTTFQKYLREYAHRVLQSNLPRVGALSSIASLSNTITNAANTREGVLSAASSAAGLLQSFLKEAEGGVKVLSKGELCQLEKKLQEKVDQTLTDKINMSPELDIFHGIISNCIQLLIHNIEAGCESAFNIMIKTQWSAVETPIGQSSYLTSISSSLQQTFPYLRDNLQEARKYFTQLCNKFASTFIPKYIGHLFKCKCLSQGGAEQLLLDTHTLKKVLIELPCWESAVKTAPASYTKTVIKGMTKAEMILKVVLVPHERVDPFIESYIKLLPDSDNNEFQKILDMKGVKRAESTQLLEAFKNRPLSKEINDLTSNSMSNEINSDQNNDYESSRIKRLEKLIKKRL</sequence>
<dbReference type="Pfam" id="PF16854">
    <property type="entry name" value="VPS53_C"/>
    <property type="match status" value="1"/>
</dbReference>
<dbReference type="SUPFAM" id="SSF54001">
    <property type="entry name" value="Cysteine proteinases"/>
    <property type="match status" value="1"/>
</dbReference>
<dbReference type="GO" id="GO:0006508">
    <property type="term" value="P:proteolysis"/>
    <property type="evidence" value="ECO:0007669"/>
    <property type="project" value="InterPro"/>
</dbReference>
<evidence type="ECO:0000313" key="11">
    <source>
        <dbReference type="Proteomes" id="UP000728032"/>
    </source>
</evidence>
<feature type="coiled-coil region" evidence="8">
    <location>
        <begin position="357"/>
        <end position="444"/>
    </location>
</feature>
<comment type="subcellular location">
    <subcellularLocation>
        <location evidence="2">Endosome membrane</location>
        <topology evidence="2">Peripheral membrane protein</topology>
    </subcellularLocation>
    <subcellularLocation>
        <location evidence="1">Golgi apparatus</location>
        <location evidence="1">trans-Golgi network membrane</location>
        <topology evidence="1">Peripheral membrane protein</topology>
    </subcellularLocation>
</comment>
<dbReference type="InterPro" id="IPR039766">
    <property type="entry name" value="Vps53"/>
</dbReference>
<dbReference type="InterPro" id="IPR000668">
    <property type="entry name" value="Peptidase_C1A_C"/>
</dbReference>
<organism evidence="10">
    <name type="scientific">Oppiella nova</name>
    <dbReference type="NCBI Taxonomy" id="334625"/>
    <lineage>
        <taxon>Eukaryota</taxon>
        <taxon>Metazoa</taxon>
        <taxon>Ecdysozoa</taxon>
        <taxon>Arthropoda</taxon>
        <taxon>Chelicerata</taxon>
        <taxon>Arachnida</taxon>
        <taxon>Acari</taxon>
        <taxon>Acariformes</taxon>
        <taxon>Sarcoptiformes</taxon>
        <taxon>Oribatida</taxon>
        <taxon>Brachypylina</taxon>
        <taxon>Oppioidea</taxon>
        <taxon>Oppiidae</taxon>
        <taxon>Oppiella</taxon>
    </lineage>
</organism>
<accession>A0A7R9LIY6</accession>
<dbReference type="Gene3D" id="3.90.70.10">
    <property type="entry name" value="Cysteine proteinases"/>
    <property type="match status" value="1"/>
</dbReference>
<dbReference type="GO" id="GO:0008234">
    <property type="term" value="F:cysteine-type peptidase activity"/>
    <property type="evidence" value="ECO:0007669"/>
    <property type="project" value="InterPro"/>
</dbReference>
<protein>
    <recommendedName>
        <fullName evidence="4">Vacuolar protein sorting-associated protein 53 homolog</fullName>
    </recommendedName>
</protein>
<gene>
    <name evidence="10" type="ORF">ONB1V03_LOCUS3675</name>
</gene>
<evidence type="ECO:0000256" key="1">
    <source>
        <dbReference type="ARBA" id="ARBA00004150"/>
    </source>
</evidence>
<dbReference type="PANTHER" id="PTHR12820:SF0">
    <property type="entry name" value="VACUOLAR PROTEIN SORTING-ASSOCIATED PROTEIN 53 HOMOLOG"/>
    <property type="match status" value="1"/>
</dbReference>
<comment type="similarity">
    <text evidence="3">Belongs to the VPS53 family.</text>
</comment>
<dbReference type="GO" id="GO:0005829">
    <property type="term" value="C:cytosol"/>
    <property type="evidence" value="ECO:0007669"/>
    <property type="project" value="GOC"/>
</dbReference>
<keyword evidence="5" id="KW-0967">Endosome</keyword>
<evidence type="ECO:0000256" key="6">
    <source>
        <dbReference type="ARBA" id="ARBA00023034"/>
    </source>
</evidence>
<evidence type="ECO:0000256" key="8">
    <source>
        <dbReference type="SAM" id="Coils"/>
    </source>
</evidence>